<evidence type="ECO:0000313" key="4">
    <source>
        <dbReference type="EMBL" id="GFP40514.1"/>
    </source>
</evidence>
<dbReference type="InterPro" id="IPR015424">
    <property type="entry name" value="PyrdxlP-dep_Trfase"/>
</dbReference>
<evidence type="ECO:0000259" key="3">
    <source>
        <dbReference type="Pfam" id="PF00266"/>
    </source>
</evidence>
<dbReference type="PANTHER" id="PTHR21152">
    <property type="entry name" value="AMINOTRANSFERASE CLASS V"/>
    <property type="match status" value="1"/>
</dbReference>
<dbReference type="EMBL" id="BLSD01000288">
    <property type="protein sequence ID" value="GFP40514.1"/>
    <property type="molecule type" value="Genomic_DNA"/>
</dbReference>
<evidence type="ECO:0000256" key="2">
    <source>
        <dbReference type="ARBA" id="ARBA00022898"/>
    </source>
</evidence>
<name>A0A6V8Q8U7_9ACTN</name>
<keyword evidence="4" id="KW-0670">Pyruvate</keyword>
<feature type="domain" description="Aminotransferase class V" evidence="3">
    <location>
        <begin position="21"/>
        <end position="153"/>
    </location>
</feature>
<evidence type="ECO:0000313" key="5">
    <source>
        <dbReference type="Proteomes" id="UP000569018"/>
    </source>
</evidence>
<dbReference type="RefSeq" id="WP_176236346.1">
    <property type="nucleotide sequence ID" value="NZ_BLSD01000288.1"/>
</dbReference>
<sequence>MQKKYLMTPGPTSVPTDVLLAQARDMIHHRAPAYTEVLREITARLKKVLGTEGDVVIFGSSGTGAMESSVVNLFSPGDKVVVISVGYFGDRYAAIAEEFGLQVIKLSYPRGSPADPLDLEKTLESHPETKGVFITHLDTSTGVENDLEAFGRLT</sequence>
<gene>
    <name evidence="4" type="ORF">HKBW3S47_02211</name>
</gene>
<dbReference type="Gene3D" id="3.40.640.10">
    <property type="entry name" value="Type I PLP-dependent aspartate aminotransferase-like (Major domain)"/>
    <property type="match status" value="1"/>
</dbReference>
<dbReference type="Pfam" id="PF00266">
    <property type="entry name" value="Aminotran_5"/>
    <property type="match status" value="1"/>
</dbReference>
<comment type="caution">
    <text evidence="4">The sequence shown here is derived from an EMBL/GenBank/DDBJ whole genome shotgun (WGS) entry which is preliminary data.</text>
</comment>
<proteinExistence type="predicted"/>
<accession>A0A6V8Q8U7</accession>
<dbReference type="GO" id="GO:0008453">
    <property type="term" value="F:alanine-glyoxylate transaminase activity"/>
    <property type="evidence" value="ECO:0007669"/>
    <property type="project" value="TreeGrafter"/>
</dbReference>
<dbReference type="Proteomes" id="UP000569018">
    <property type="component" value="Unassembled WGS sequence"/>
</dbReference>
<dbReference type="GO" id="GO:0019265">
    <property type="term" value="P:glycine biosynthetic process, by transamination of glyoxylate"/>
    <property type="evidence" value="ECO:0007669"/>
    <property type="project" value="TreeGrafter"/>
</dbReference>
<dbReference type="SUPFAM" id="SSF53383">
    <property type="entry name" value="PLP-dependent transferases"/>
    <property type="match status" value="1"/>
</dbReference>
<dbReference type="AlphaFoldDB" id="A0A6V8Q8U7"/>
<feature type="non-terminal residue" evidence="4">
    <location>
        <position position="154"/>
    </location>
</feature>
<dbReference type="InterPro" id="IPR000192">
    <property type="entry name" value="Aminotrans_V_dom"/>
</dbReference>
<protein>
    <submittedName>
        <fullName evidence="4">Alanine-glyoxylate transaminase / serine-glyoxylate transaminase / serine-pyruvate transaminase</fullName>
    </submittedName>
</protein>
<dbReference type="PANTHER" id="PTHR21152:SF40">
    <property type="entry name" value="ALANINE--GLYOXYLATE AMINOTRANSFERASE"/>
    <property type="match status" value="1"/>
</dbReference>
<organism evidence="4 5">
    <name type="scientific">Candidatus Hakubella thermalkaliphila</name>
    <dbReference type="NCBI Taxonomy" id="2754717"/>
    <lineage>
        <taxon>Bacteria</taxon>
        <taxon>Bacillati</taxon>
        <taxon>Actinomycetota</taxon>
        <taxon>Actinomycetota incertae sedis</taxon>
        <taxon>Candidatus Hakubellales</taxon>
        <taxon>Candidatus Hakubellaceae</taxon>
        <taxon>Candidatus Hakubella</taxon>
    </lineage>
</organism>
<dbReference type="InterPro" id="IPR015421">
    <property type="entry name" value="PyrdxlP-dep_Trfase_major"/>
</dbReference>
<dbReference type="GO" id="GO:0004760">
    <property type="term" value="F:L-serine-pyruvate transaminase activity"/>
    <property type="evidence" value="ECO:0007669"/>
    <property type="project" value="TreeGrafter"/>
</dbReference>
<evidence type="ECO:0000256" key="1">
    <source>
        <dbReference type="ARBA" id="ARBA00001933"/>
    </source>
</evidence>
<comment type="cofactor">
    <cofactor evidence="1">
        <name>pyridoxal 5'-phosphate</name>
        <dbReference type="ChEBI" id="CHEBI:597326"/>
    </cofactor>
</comment>
<reference evidence="4 5" key="1">
    <citation type="journal article" date="2020" name="Front. Microbiol.">
        <title>Single-cell genomics of novel Actinobacteria with the Wood-Ljungdahl pathway discovered in a serpentinizing system.</title>
        <authorList>
            <person name="Merino N."/>
            <person name="Kawai M."/>
            <person name="Boyd E.S."/>
            <person name="Colman D.R."/>
            <person name="McGlynn S.E."/>
            <person name="Nealson K.H."/>
            <person name="Kurokawa K."/>
            <person name="Hongoh Y."/>
        </authorList>
    </citation>
    <scope>NUCLEOTIDE SEQUENCE [LARGE SCALE GENOMIC DNA]</scope>
    <source>
        <strain evidence="4 5">S47</strain>
    </source>
</reference>
<keyword evidence="2" id="KW-0663">Pyridoxal phosphate</keyword>